<protein>
    <recommendedName>
        <fullName evidence="2">Arrestin C-terminal-like domain-containing protein</fullName>
    </recommendedName>
</protein>
<organism evidence="3 4">
    <name type="scientific">Circinella minor</name>
    <dbReference type="NCBI Taxonomy" id="1195481"/>
    <lineage>
        <taxon>Eukaryota</taxon>
        <taxon>Fungi</taxon>
        <taxon>Fungi incertae sedis</taxon>
        <taxon>Mucoromycota</taxon>
        <taxon>Mucoromycotina</taxon>
        <taxon>Mucoromycetes</taxon>
        <taxon>Mucorales</taxon>
        <taxon>Lichtheimiaceae</taxon>
        <taxon>Circinella</taxon>
    </lineage>
</organism>
<dbReference type="PANTHER" id="PTHR11188">
    <property type="entry name" value="ARRESTIN DOMAIN CONTAINING PROTEIN"/>
    <property type="match status" value="1"/>
</dbReference>
<feature type="domain" description="Arrestin C-terminal-like" evidence="2">
    <location>
        <begin position="175"/>
        <end position="314"/>
    </location>
</feature>
<dbReference type="InterPro" id="IPR050357">
    <property type="entry name" value="Arrestin_domain-protein"/>
</dbReference>
<gene>
    <name evidence="3" type="ORF">INT45_011455</name>
</gene>
<feature type="compositionally biased region" description="Low complexity" evidence="1">
    <location>
        <begin position="351"/>
        <end position="383"/>
    </location>
</feature>
<dbReference type="InterPro" id="IPR011022">
    <property type="entry name" value="Arrestin_C-like"/>
</dbReference>
<reference evidence="3 4" key="1">
    <citation type="submission" date="2020-12" db="EMBL/GenBank/DDBJ databases">
        <title>Metabolic potential, ecology and presence of endohyphal bacteria is reflected in genomic diversity of Mucoromycotina.</title>
        <authorList>
            <person name="Muszewska A."/>
            <person name="Okrasinska A."/>
            <person name="Steczkiewicz K."/>
            <person name="Drgas O."/>
            <person name="Orlowska M."/>
            <person name="Perlinska-Lenart U."/>
            <person name="Aleksandrzak-Piekarczyk T."/>
            <person name="Szatraj K."/>
            <person name="Zielenkiewicz U."/>
            <person name="Pilsyk S."/>
            <person name="Malc E."/>
            <person name="Mieczkowski P."/>
            <person name="Kruszewska J.S."/>
            <person name="Biernat P."/>
            <person name="Pawlowska J."/>
        </authorList>
    </citation>
    <scope>NUCLEOTIDE SEQUENCE [LARGE SCALE GENOMIC DNA]</scope>
    <source>
        <strain evidence="3 4">CBS 142.35</strain>
    </source>
</reference>
<dbReference type="Gene3D" id="2.60.40.640">
    <property type="match status" value="2"/>
</dbReference>
<accession>A0A8H7VNT0</accession>
<dbReference type="EMBL" id="JAEPRB010000024">
    <property type="protein sequence ID" value="KAG2225787.1"/>
    <property type="molecule type" value="Genomic_DNA"/>
</dbReference>
<comment type="caution">
    <text evidence="3">The sequence shown here is derived from an EMBL/GenBank/DDBJ whole genome shotgun (WGS) entry which is preliminary data.</text>
</comment>
<dbReference type="InterPro" id="IPR014756">
    <property type="entry name" value="Ig_E-set"/>
</dbReference>
<dbReference type="Proteomes" id="UP000646827">
    <property type="component" value="Unassembled WGS sequence"/>
</dbReference>
<evidence type="ECO:0000259" key="2">
    <source>
        <dbReference type="SMART" id="SM01017"/>
    </source>
</evidence>
<keyword evidence="4" id="KW-1185">Reference proteome</keyword>
<sequence>MINNIRGRPAQLQINVIDDSILLHGQADESAGKLLQGSVILDLPEPMKVRAVHLKFSGKMNVSWSEGIGHHQHYHKQERSLISHKWQYVPMTEMTPKKTYTLASGQHKWFFELPIPGNLPQSLEAEGGRVSYRLKAVVERPFIQNIVKKRPIRIVRCILPSEYQLSQTLEIHNTWSDKMEYAITLPSKIYAHGETIPISFDIRPIANNLRVRSLSGTLKEYCTYTTTERSKTDTRVVRMEKKDKPFLAVALGDGNEWKKVVKVIVPERAPFIFCDADNEMIRIRHKLKFVISLENADGHTSELRCSVPIIVIDTVVQRSEGNILPAYDETWRSVPYDRAVWDALRTRTSVSAEGSAPTTGAAASSSSSDQQQHPTQSLQSQQQREPITIAGRTRAVSISSTTKGGLHDDDNDVTLPERTTPMGVPRSSNDHNNNSAGYQPRSVESSNGLWWHGMELSRVPSYRTAAQQEPASLSSSLPPYDSLSVSPRWTR</sequence>
<dbReference type="PANTHER" id="PTHR11188:SF17">
    <property type="entry name" value="FI21816P1"/>
    <property type="match status" value="1"/>
</dbReference>
<dbReference type="GO" id="GO:0031625">
    <property type="term" value="F:ubiquitin protein ligase binding"/>
    <property type="evidence" value="ECO:0007669"/>
    <property type="project" value="TreeGrafter"/>
</dbReference>
<dbReference type="GO" id="GO:0070086">
    <property type="term" value="P:ubiquitin-dependent endocytosis"/>
    <property type="evidence" value="ECO:0007669"/>
    <property type="project" value="TreeGrafter"/>
</dbReference>
<dbReference type="SMART" id="SM01017">
    <property type="entry name" value="Arrestin_C"/>
    <property type="match status" value="1"/>
</dbReference>
<feature type="region of interest" description="Disordered" evidence="1">
    <location>
        <begin position="462"/>
        <end position="491"/>
    </location>
</feature>
<proteinExistence type="predicted"/>
<dbReference type="GO" id="GO:0005829">
    <property type="term" value="C:cytosol"/>
    <property type="evidence" value="ECO:0007669"/>
    <property type="project" value="TreeGrafter"/>
</dbReference>
<name>A0A8H7VNT0_9FUNG</name>
<evidence type="ECO:0000256" key="1">
    <source>
        <dbReference type="SAM" id="MobiDB-lite"/>
    </source>
</evidence>
<dbReference type="Pfam" id="PF00339">
    <property type="entry name" value="Arrestin_N"/>
    <property type="match status" value="1"/>
</dbReference>
<dbReference type="AlphaFoldDB" id="A0A8H7VNT0"/>
<dbReference type="InterPro" id="IPR014752">
    <property type="entry name" value="Arrestin-like_C"/>
</dbReference>
<evidence type="ECO:0000313" key="4">
    <source>
        <dbReference type="Proteomes" id="UP000646827"/>
    </source>
</evidence>
<dbReference type="Pfam" id="PF02752">
    <property type="entry name" value="Arrestin_C"/>
    <property type="match status" value="1"/>
</dbReference>
<dbReference type="InterPro" id="IPR011021">
    <property type="entry name" value="Arrestin-like_N"/>
</dbReference>
<feature type="compositionally biased region" description="Polar residues" evidence="1">
    <location>
        <begin position="426"/>
        <end position="442"/>
    </location>
</feature>
<dbReference type="GO" id="GO:0030674">
    <property type="term" value="F:protein-macromolecule adaptor activity"/>
    <property type="evidence" value="ECO:0007669"/>
    <property type="project" value="TreeGrafter"/>
</dbReference>
<dbReference type="GO" id="GO:0005886">
    <property type="term" value="C:plasma membrane"/>
    <property type="evidence" value="ECO:0007669"/>
    <property type="project" value="TreeGrafter"/>
</dbReference>
<feature type="region of interest" description="Disordered" evidence="1">
    <location>
        <begin position="348"/>
        <end position="442"/>
    </location>
</feature>
<feature type="compositionally biased region" description="Low complexity" evidence="1">
    <location>
        <begin position="472"/>
        <end position="491"/>
    </location>
</feature>
<evidence type="ECO:0000313" key="3">
    <source>
        <dbReference type="EMBL" id="KAG2225787.1"/>
    </source>
</evidence>
<dbReference type="OrthoDB" id="2333384at2759"/>
<dbReference type="SUPFAM" id="SSF81296">
    <property type="entry name" value="E set domains"/>
    <property type="match status" value="2"/>
</dbReference>